<evidence type="ECO:0000313" key="2">
    <source>
        <dbReference type="Proteomes" id="UP000241074"/>
    </source>
</evidence>
<reference evidence="1 2" key="2">
    <citation type="submission" date="2018-03" db="EMBL/GenBank/DDBJ databases">
        <authorList>
            <person name="Keele B.F."/>
        </authorList>
    </citation>
    <scope>NUCLEOTIDE SEQUENCE [LARGE SCALE GENOMIC DNA]</scope>
    <source>
        <strain evidence="1 2">D13</strain>
    </source>
</reference>
<protein>
    <submittedName>
        <fullName evidence="1">Uncharacterized protein</fullName>
    </submittedName>
</protein>
<dbReference type="KEGG" id="xba:C7S18_10520"/>
<reference evidence="1 2" key="1">
    <citation type="submission" date="2018-03" db="EMBL/GenBank/DDBJ databases">
        <title>Ahniella affigens gen. nov., sp. nov., a gammaproteobacterium isolated from sandy soil near a stream.</title>
        <authorList>
            <person name="Ko Y."/>
            <person name="Kim J.-H."/>
        </authorList>
    </citation>
    <scope>NUCLEOTIDE SEQUENCE [LARGE SCALE GENOMIC DNA]</scope>
    <source>
        <strain evidence="1 2">D13</strain>
    </source>
</reference>
<name>A0A2P1PRZ1_9GAMM</name>
<keyword evidence="2" id="KW-1185">Reference proteome</keyword>
<accession>A0A2P1PRZ1</accession>
<organism evidence="1 2">
    <name type="scientific">Ahniella affigens</name>
    <dbReference type="NCBI Taxonomy" id="2021234"/>
    <lineage>
        <taxon>Bacteria</taxon>
        <taxon>Pseudomonadati</taxon>
        <taxon>Pseudomonadota</taxon>
        <taxon>Gammaproteobacteria</taxon>
        <taxon>Lysobacterales</taxon>
        <taxon>Rhodanobacteraceae</taxon>
        <taxon>Ahniella</taxon>
    </lineage>
</organism>
<dbReference type="EMBL" id="CP027860">
    <property type="protein sequence ID" value="AVP97604.1"/>
    <property type="molecule type" value="Genomic_DNA"/>
</dbReference>
<dbReference type="AlphaFoldDB" id="A0A2P1PRZ1"/>
<sequence length="91" mass="9679">MGSNPILRGLTQAWIRLLGAAAMGTPKTCCHGGGPSLAMAWLGRSVVAVRRIRPIAAQKTLAIRLRTMLVSGEIPIPVSNLRDAVHVGIER</sequence>
<dbReference type="Proteomes" id="UP000241074">
    <property type="component" value="Chromosome"/>
</dbReference>
<evidence type="ECO:0000313" key="1">
    <source>
        <dbReference type="EMBL" id="AVP97604.1"/>
    </source>
</evidence>
<proteinExistence type="predicted"/>
<gene>
    <name evidence="1" type="ORF">C7S18_10520</name>
</gene>